<name>A0ABT9EK89_9SPHN</name>
<comment type="caution">
    <text evidence="1">The sequence shown here is derived from an EMBL/GenBank/DDBJ whole genome shotgun (WGS) entry which is preliminary data.</text>
</comment>
<dbReference type="Proteomes" id="UP001230685">
    <property type="component" value="Unassembled WGS sequence"/>
</dbReference>
<dbReference type="RefSeq" id="WP_305173088.1">
    <property type="nucleotide sequence ID" value="NZ_JAUUDS010000003.1"/>
</dbReference>
<gene>
    <name evidence="1" type="ORF">Q5H91_09180</name>
</gene>
<dbReference type="EMBL" id="JAUUDS010000003">
    <property type="protein sequence ID" value="MDP1027385.1"/>
    <property type="molecule type" value="Genomic_DNA"/>
</dbReference>
<dbReference type="InterPro" id="IPR007367">
    <property type="entry name" value="DUF433"/>
</dbReference>
<dbReference type="PANTHER" id="PTHR34849">
    <property type="entry name" value="SSL5025 PROTEIN"/>
    <property type="match status" value="1"/>
</dbReference>
<evidence type="ECO:0000313" key="2">
    <source>
        <dbReference type="Proteomes" id="UP001230685"/>
    </source>
</evidence>
<evidence type="ECO:0000313" key="1">
    <source>
        <dbReference type="EMBL" id="MDP1027385.1"/>
    </source>
</evidence>
<dbReference type="InterPro" id="IPR009057">
    <property type="entry name" value="Homeodomain-like_sf"/>
</dbReference>
<dbReference type="Pfam" id="PF04255">
    <property type="entry name" value="DUF433"/>
    <property type="match status" value="1"/>
</dbReference>
<dbReference type="InterPro" id="IPR036388">
    <property type="entry name" value="WH-like_DNA-bd_sf"/>
</dbReference>
<dbReference type="PANTHER" id="PTHR34849:SF3">
    <property type="entry name" value="SSR2962 PROTEIN"/>
    <property type="match status" value="1"/>
</dbReference>
<sequence>MATIESARITIDPAICGGRPTVTGTRMRVSDILDMLAGGTTADEILEDFPYVVEADIRACLAFAARAADHPIVSAAA</sequence>
<proteinExistence type="predicted"/>
<organism evidence="1 2">
    <name type="scientific">Sphingomonas aurea</name>
    <dbReference type="NCBI Taxonomy" id="3063994"/>
    <lineage>
        <taxon>Bacteria</taxon>
        <taxon>Pseudomonadati</taxon>
        <taxon>Pseudomonadota</taxon>
        <taxon>Alphaproteobacteria</taxon>
        <taxon>Sphingomonadales</taxon>
        <taxon>Sphingomonadaceae</taxon>
        <taxon>Sphingomonas</taxon>
    </lineage>
</organism>
<protein>
    <submittedName>
        <fullName evidence="1">DUF433 domain-containing protein</fullName>
    </submittedName>
</protein>
<reference evidence="1 2" key="1">
    <citation type="submission" date="2023-07" db="EMBL/GenBank/DDBJ databases">
        <authorList>
            <person name="Kim M.K."/>
        </authorList>
    </citation>
    <scope>NUCLEOTIDE SEQUENCE [LARGE SCALE GENOMIC DNA]</scope>
    <source>
        <strain evidence="1 2">KR1UV-12</strain>
    </source>
</reference>
<accession>A0ABT9EK89</accession>
<dbReference type="SUPFAM" id="SSF46689">
    <property type="entry name" value="Homeodomain-like"/>
    <property type="match status" value="1"/>
</dbReference>
<keyword evidence="2" id="KW-1185">Reference proteome</keyword>
<dbReference type="Gene3D" id="1.10.10.10">
    <property type="entry name" value="Winged helix-like DNA-binding domain superfamily/Winged helix DNA-binding domain"/>
    <property type="match status" value="1"/>
</dbReference>